<dbReference type="InterPro" id="IPR045096">
    <property type="entry name" value="EDR2-like"/>
</dbReference>
<dbReference type="Proteomes" id="UP001255856">
    <property type="component" value="Unassembled WGS sequence"/>
</dbReference>
<dbReference type="Gene3D" id="2.30.29.30">
    <property type="entry name" value="Pleckstrin-homology domain (PH domain)/Phosphotyrosine-binding domain (PTB)"/>
    <property type="match status" value="1"/>
</dbReference>
<evidence type="ECO:0000259" key="5">
    <source>
        <dbReference type="PROSITE" id="PS50848"/>
    </source>
</evidence>
<evidence type="ECO:0000259" key="4">
    <source>
        <dbReference type="PROSITE" id="PS50003"/>
    </source>
</evidence>
<dbReference type="SUPFAM" id="SSF55961">
    <property type="entry name" value="Bet v1-like"/>
    <property type="match status" value="1"/>
</dbReference>
<keyword evidence="2" id="KW-0256">Endoplasmic reticulum</keyword>
<dbReference type="InterPro" id="IPR009769">
    <property type="entry name" value="EDR2_C"/>
</dbReference>
<name>A0AAD9MGJ9_PROWI</name>
<accession>A0AAD9MGJ9</accession>
<dbReference type="EMBL" id="JASFZW010000007">
    <property type="protein sequence ID" value="KAK2077069.1"/>
    <property type="molecule type" value="Genomic_DNA"/>
</dbReference>
<dbReference type="PANTHER" id="PTHR12136:SF41">
    <property type="entry name" value="PLECKSTRIN HOMOLOGY (PH) AND LIPID-BINDING START DOMAINS-CONTAINING PROTEIN"/>
    <property type="match status" value="1"/>
</dbReference>
<feature type="region of interest" description="Disordered" evidence="3">
    <location>
        <begin position="367"/>
        <end position="400"/>
    </location>
</feature>
<dbReference type="Pfam" id="PF01852">
    <property type="entry name" value="START"/>
    <property type="match status" value="1"/>
</dbReference>
<dbReference type="PROSITE" id="PS50848">
    <property type="entry name" value="START"/>
    <property type="match status" value="1"/>
</dbReference>
<evidence type="ECO:0000256" key="3">
    <source>
        <dbReference type="SAM" id="MobiDB-lite"/>
    </source>
</evidence>
<organism evidence="6 7">
    <name type="scientific">Prototheca wickerhamii</name>
    <dbReference type="NCBI Taxonomy" id="3111"/>
    <lineage>
        <taxon>Eukaryota</taxon>
        <taxon>Viridiplantae</taxon>
        <taxon>Chlorophyta</taxon>
        <taxon>core chlorophytes</taxon>
        <taxon>Trebouxiophyceae</taxon>
        <taxon>Chlorellales</taxon>
        <taxon>Chlorellaceae</taxon>
        <taxon>Prototheca</taxon>
    </lineage>
</organism>
<evidence type="ECO:0008006" key="8">
    <source>
        <dbReference type="Google" id="ProtNLM"/>
    </source>
</evidence>
<evidence type="ECO:0000313" key="7">
    <source>
        <dbReference type="Proteomes" id="UP001255856"/>
    </source>
</evidence>
<feature type="domain" description="START" evidence="5">
    <location>
        <begin position="159"/>
        <end position="342"/>
    </location>
</feature>
<sequence>MTQTGATPKRGHARSRSGVSDGESPILQGWLARESGIVNQLLNRRYGALYPSSLVTYRKETDDSPSKVWPLSSDVALTPVTASHFKLRHAKTSTLWAVTAKAYDSVEMWTFTIRWPNSGVIGQDHLVLAPVGAAPAAPRAGRRAAGAGDDAPRARARSWASVLHINGIAVFVEEADAADSGGAIMVSAVVRGAPQDVFRGLVSSRRSEGPHVFSGARVVEAIDGSTQVVAQTFRASGPLGAVLAPREMVLLRTWRRDEDGTFIVLYQSTQHRSVPEKRGWGPRTPVRLAVQAAGFTIAPLLPRFRQPGGESRECLLTMVIKADLGGALAQAARAFNPLLMYRRQEEPLLLAQRAAAAQRLSKLAGTGTAAGGLEPVKEADEREAPAPAAEDSQAVSAVSDDHAGAGASDAWAIPGTCPRKYWSSPDDAGFKVRGPTYLADRKKIPAGGPLFELVAVDLIELEEPMLHVCRHLPSVRASPAPFLFCVQMMVPCKPPVGMVASWASPVPVQGVPEEQLLDSFRQYHGGELSAGETAFLRALASFLEGDAADDDARRNRQFKMIPHISKGPWIMQKSVGTTPVILGQKLRTKYFRGEKYFEVDVDIGASSVAASITNMVIGATKSLTLDMAVLIEGQSPEHLPEQLLGIIRLANLDMKSAAYYDEAAGKLIPADQVGK</sequence>
<dbReference type="GO" id="GO:0005783">
    <property type="term" value="C:endoplasmic reticulum"/>
    <property type="evidence" value="ECO:0007669"/>
    <property type="project" value="UniProtKB-SubCell"/>
</dbReference>
<reference evidence="6" key="1">
    <citation type="submission" date="2021-01" db="EMBL/GenBank/DDBJ databases">
        <authorList>
            <person name="Eckstrom K.M.E."/>
        </authorList>
    </citation>
    <scope>NUCLEOTIDE SEQUENCE</scope>
    <source>
        <strain evidence="6">UVCC 0001</strain>
    </source>
</reference>
<dbReference type="Gene3D" id="3.30.530.20">
    <property type="match status" value="1"/>
</dbReference>
<dbReference type="InterPro" id="IPR023393">
    <property type="entry name" value="START-like_dom_sf"/>
</dbReference>
<feature type="region of interest" description="Disordered" evidence="3">
    <location>
        <begin position="1"/>
        <end position="23"/>
    </location>
</feature>
<dbReference type="InterPro" id="IPR001849">
    <property type="entry name" value="PH_domain"/>
</dbReference>
<dbReference type="GO" id="GO:0008289">
    <property type="term" value="F:lipid binding"/>
    <property type="evidence" value="ECO:0007669"/>
    <property type="project" value="InterPro"/>
</dbReference>
<evidence type="ECO:0000256" key="1">
    <source>
        <dbReference type="ARBA" id="ARBA00004240"/>
    </source>
</evidence>
<proteinExistence type="predicted"/>
<dbReference type="SUPFAM" id="SSF50729">
    <property type="entry name" value="PH domain-like"/>
    <property type="match status" value="1"/>
</dbReference>
<gene>
    <name evidence="6" type="ORF">QBZ16_004702</name>
</gene>
<feature type="compositionally biased region" description="Basic and acidic residues" evidence="3">
    <location>
        <begin position="375"/>
        <end position="384"/>
    </location>
</feature>
<comment type="subcellular location">
    <subcellularLocation>
        <location evidence="1">Endoplasmic reticulum</location>
    </subcellularLocation>
</comment>
<dbReference type="AlphaFoldDB" id="A0AAD9MGJ9"/>
<dbReference type="PANTHER" id="PTHR12136">
    <property type="entry name" value="ENHANCED DISEASE RESISTANCE-RELATED"/>
    <property type="match status" value="1"/>
</dbReference>
<keyword evidence="7" id="KW-1185">Reference proteome</keyword>
<dbReference type="Pfam" id="PF07059">
    <property type="entry name" value="EDR2_C"/>
    <property type="match status" value="1"/>
</dbReference>
<dbReference type="PROSITE" id="PS50003">
    <property type="entry name" value="PH_DOMAIN"/>
    <property type="match status" value="1"/>
</dbReference>
<protein>
    <recommendedName>
        <fullName evidence="8">START domain-containing protein</fullName>
    </recommendedName>
</protein>
<dbReference type="InterPro" id="IPR002913">
    <property type="entry name" value="START_lipid-bd_dom"/>
</dbReference>
<dbReference type="InterPro" id="IPR011993">
    <property type="entry name" value="PH-like_dom_sf"/>
</dbReference>
<feature type="domain" description="PH" evidence="4">
    <location>
        <begin position="24"/>
        <end position="118"/>
    </location>
</feature>
<evidence type="ECO:0000256" key="2">
    <source>
        <dbReference type="ARBA" id="ARBA00022824"/>
    </source>
</evidence>
<comment type="caution">
    <text evidence="6">The sequence shown here is derived from an EMBL/GenBank/DDBJ whole genome shotgun (WGS) entry which is preliminary data.</text>
</comment>
<evidence type="ECO:0000313" key="6">
    <source>
        <dbReference type="EMBL" id="KAK2077069.1"/>
    </source>
</evidence>